<feature type="compositionally biased region" description="Polar residues" evidence="1">
    <location>
        <begin position="36"/>
        <end position="64"/>
    </location>
</feature>
<gene>
    <name evidence="2" type="ORF">HCN44_010153</name>
</gene>
<dbReference type="AlphaFoldDB" id="A0A835CTR1"/>
<keyword evidence="3" id="KW-1185">Reference proteome</keyword>
<evidence type="ECO:0000256" key="1">
    <source>
        <dbReference type="SAM" id="MobiDB-lite"/>
    </source>
</evidence>
<accession>A0A835CTR1</accession>
<dbReference type="Proteomes" id="UP000639338">
    <property type="component" value="Unassembled WGS sequence"/>
</dbReference>
<feature type="compositionally biased region" description="Polar residues" evidence="1">
    <location>
        <begin position="86"/>
        <end position="95"/>
    </location>
</feature>
<protein>
    <submittedName>
        <fullName evidence="2">Uncharacterized protein</fullName>
    </submittedName>
</protein>
<evidence type="ECO:0000313" key="3">
    <source>
        <dbReference type="Proteomes" id="UP000639338"/>
    </source>
</evidence>
<proteinExistence type="predicted"/>
<feature type="region of interest" description="Disordered" evidence="1">
    <location>
        <begin position="1"/>
        <end position="112"/>
    </location>
</feature>
<reference evidence="2 3" key="1">
    <citation type="submission" date="2020-08" db="EMBL/GenBank/DDBJ databases">
        <title>Aphidius gifuensis genome sequencing and assembly.</title>
        <authorList>
            <person name="Du Z."/>
        </authorList>
    </citation>
    <scope>NUCLEOTIDE SEQUENCE [LARGE SCALE GENOMIC DNA]</scope>
    <source>
        <strain evidence="2">YNYX2018</strain>
        <tissue evidence="2">Adults</tissue>
    </source>
</reference>
<organism evidence="2 3">
    <name type="scientific">Aphidius gifuensis</name>
    <name type="common">Parasitoid wasp</name>
    <dbReference type="NCBI Taxonomy" id="684658"/>
    <lineage>
        <taxon>Eukaryota</taxon>
        <taxon>Metazoa</taxon>
        <taxon>Ecdysozoa</taxon>
        <taxon>Arthropoda</taxon>
        <taxon>Hexapoda</taxon>
        <taxon>Insecta</taxon>
        <taxon>Pterygota</taxon>
        <taxon>Neoptera</taxon>
        <taxon>Endopterygota</taxon>
        <taxon>Hymenoptera</taxon>
        <taxon>Apocrita</taxon>
        <taxon>Ichneumonoidea</taxon>
        <taxon>Braconidae</taxon>
        <taxon>Aphidiinae</taxon>
        <taxon>Aphidius</taxon>
    </lineage>
</organism>
<name>A0A835CTR1_APHGI</name>
<sequence>MAAGRPHGNNGLKAGNMLEQNKNETKADPTKIPINNAENSTTNSVSNHQTTQIPTTLISPSNSPLVHDIKSNNNNDNNAKAGPINQPATQNTRTTQWEDPRMSNPQIAGPAVPYSRDYKLKYEY</sequence>
<dbReference type="Gene3D" id="2.20.70.10">
    <property type="match status" value="1"/>
</dbReference>
<evidence type="ECO:0000313" key="2">
    <source>
        <dbReference type="EMBL" id="KAF7993558.1"/>
    </source>
</evidence>
<comment type="caution">
    <text evidence="2">The sequence shown here is derived from an EMBL/GenBank/DDBJ whole genome shotgun (WGS) entry which is preliminary data.</text>
</comment>
<dbReference type="EMBL" id="JACMRX010000003">
    <property type="protein sequence ID" value="KAF7993558.1"/>
    <property type="molecule type" value="Genomic_DNA"/>
</dbReference>